<dbReference type="Proteomes" id="UP000792457">
    <property type="component" value="Unassembled WGS sequence"/>
</dbReference>
<keyword evidence="2" id="KW-1185">Reference proteome</keyword>
<accession>A0A8K0KSV4</accession>
<gene>
    <name evidence="1" type="ORF">J437_LFUL004712</name>
</gene>
<reference evidence="1" key="1">
    <citation type="submission" date="2013-04" db="EMBL/GenBank/DDBJ databases">
        <authorList>
            <person name="Qu J."/>
            <person name="Murali S.C."/>
            <person name="Bandaranaike D."/>
            <person name="Bellair M."/>
            <person name="Blankenburg K."/>
            <person name="Chao H."/>
            <person name="Dinh H."/>
            <person name="Doddapaneni H."/>
            <person name="Downs B."/>
            <person name="Dugan-Rocha S."/>
            <person name="Elkadiri S."/>
            <person name="Gnanaolivu R.D."/>
            <person name="Hernandez B."/>
            <person name="Javaid M."/>
            <person name="Jayaseelan J.C."/>
            <person name="Lee S."/>
            <person name="Li M."/>
            <person name="Ming W."/>
            <person name="Munidasa M."/>
            <person name="Muniz J."/>
            <person name="Nguyen L."/>
            <person name="Ongeri F."/>
            <person name="Osuji N."/>
            <person name="Pu L.-L."/>
            <person name="Puazo M."/>
            <person name="Qu C."/>
            <person name="Quiroz J."/>
            <person name="Raj R."/>
            <person name="Weissenberger G."/>
            <person name="Xin Y."/>
            <person name="Zou X."/>
            <person name="Han Y."/>
            <person name="Richards S."/>
            <person name="Worley K."/>
            <person name="Muzny D."/>
            <person name="Gibbs R."/>
        </authorList>
    </citation>
    <scope>NUCLEOTIDE SEQUENCE</scope>
    <source>
        <strain evidence="1">Sampled in the wild</strain>
    </source>
</reference>
<organism evidence="1 2">
    <name type="scientific">Ladona fulva</name>
    <name type="common">Scarce chaser dragonfly</name>
    <name type="synonym">Libellula fulva</name>
    <dbReference type="NCBI Taxonomy" id="123851"/>
    <lineage>
        <taxon>Eukaryota</taxon>
        <taxon>Metazoa</taxon>
        <taxon>Ecdysozoa</taxon>
        <taxon>Arthropoda</taxon>
        <taxon>Hexapoda</taxon>
        <taxon>Insecta</taxon>
        <taxon>Pterygota</taxon>
        <taxon>Palaeoptera</taxon>
        <taxon>Odonata</taxon>
        <taxon>Epiprocta</taxon>
        <taxon>Anisoptera</taxon>
        <taxon>Libelluloidea</taxon>
        <taxon>Libellulidae</taxon>
        <taxon>Ladona</taxon>
    </lineage>
</organism>
<comment type="caution">
    <text evidence="1">The sequence shown here is derived from an EMBL/GenBank/DDBJ whole genome shotgun (WGS) entry which is preliminary data.</text>
</comment>
<proteinExistence type="predicted"/>
<dbReference type="EMBL" id="KZ312439">
    <property type="protein sequence ID" value="KAG8240252.1"/>
    <property type="molecule type" value="Genomic_DNA"/>
</dbReference>
<name>A0A8K0KSV4_LADFU</name>
<reference evidence="1" key="2">
    <citation type="submission" date="2017-10" db="EMBL/GenBank/DDBJ databases">
        <title>Ladona fulva Genome sequencing and assembly.</title>
        <authorList>
            <person name="Murali S."/>
            <person name="Richards S."/>
            <person name="Bandaranaike D."/>
            <person name="Bellair M."/>
            <person name="Blankenburg K."/>
            <person name="Chao H."/>
            <person name="Dinh H."/>
            <person name="Doddapaneni H."/>
            <person name="Dugan-Rocha S."/>
            <person name="Elkadiri S."/>
            <person name="Gnanaolivu R."/>
            <person name="Hernandez B."/>
            <person name="Skinner E."/>
            <person name="Javaid M."/>
            <person name="Lee S."/>
            <person name="Li M."/>
            <person name="Ming W."/>
            <person name="Munidasa M."/>
            <person name="Muniz J."/>
            <person name="Nguyen L."/>
            <person name="Hughes D."/>
            <person name="Osuji N."/>
            <person name="Pu L.-L."/>
            <person name="Puazo M."/>
            <person name="Qu C."/>
            <person name="Quiroz J."/>
            <person name="Raj R."/>
            <person name="Weissenberger G."/>
            <person name="Xin Y."/>
            <person name="Zou X."/>
            <person name="Han Y."/>
            <person name="Worley K."/>
            <person name="Muzny D."/>
            <person name="Gibbs R."/>
        </authorList>
    </citation>
    <scope>NUCLEOTIDE SEQUENCE</scope>
    <source>
        <strain evidence="1">Sampled in the wild</strain>
    </source>
</reference>
<evidence type="ECO:0000313" key="1">
    <source>
        <dbReference type="EMBL" id="KAG8240252.1"/>
    </source>
</evidence>
<dbReference type="AlphaFoldDB" id="A0A8K0KSV4"/>
<protein>
    <submittedName>
        <fullName evidence="1">Uncharacterized protein</fullName>
    </submittedName>
</protein>
<sequence length="69" mass="7727">MKTYLQNAQNFDLQPQNLHAAHEMMAADTVVLQVEEDAGMMLYSVNQQLHQQCGDDDSKTYKGIVGSKP</sequence>
<evidence type="ECO:0000313" key="2">
    <source>
        <dbReference type="Proteomes" id="UP000792457"/>
    </source>
</evidence>